<reference evidence="1" key="1">
    <citation type="submission" date="2019-06" db="EMBL/GenBank/DDBJ databases">
        <title>Pseudomonas-derived Butenolides : (Bio)synthesis of Styrolides.</title>
        <authorList>
            <person name="Klapper M."/>
            <person name="Chowdhury S."/>
            <person name="Stallforth P."/>
        </authorList>
    </citation>
    <scope>NUCLEOTIDE SEQUENCE [LARGE SCALE GENOMIC DNA]</scope>
    <source>
        <strain evidence="1">EC-S101</strain>
    </source>
</reference>
<sequence length="83" mass="9155">MGGLLRPLREQARSHIGFQVSTNFVHTRELLWERACSRRASPRSDCHSTGSLTGLAMIAFNSLVIGNSRFNPFGGIGCSNHLR</sequence>
<comment type="caution">
    <text evidence="1">The sequence shown here is derived from an EMBL/GenBank/DDBJ whole genome shotgun (WGS) entry which is preliminary data.</text>
</comment>
<evidence type="ECO:0000313" key="2">
    <source>
        <dbReference type="Proteomes" id="UP000306272"/>
    </source>
</evidence>
<protein>
    <submittedName>
        <fullName evidence="1">Uncharacterized protein</fullName>
    </submittedName>
</protein>
<accession>A0A5C4KXN1</accession>
<evidence type="ECO:0000313" key="1">
    <source>
        <dbReference type="EMBL" id="TNB93990.1"/>
    </source>
</evidence>
<dbReference type="EMBL" id="VDDB01000014">
    <property type="protein sequence ID" value="TNB93990.1"/>
    <property type="molecule type" value="Genomic_DNA"/>
</dbReference>
<organism evidence="1 2">
    <name type="scientific">Pseudomonas jessenii</name>
    <dbReference type="NCBI Taxonomy" id="77298"/>
    <lineage>
        <taxon>Bacteria</taxon>
        <taxon>Pseudomonadati</taxon>
        <taxon>Pseudomonadota</taxon>
        <taxon>Gammaproteobacteria</taxon>
        <taxon>Pseudomonadales</taxon>
        <taxon>Pseudomonadaceae</taxon>
        <taxon>Pseudomonas</taxon>
    </lineage>
</organism>
<name>A0A5C4KXN1_PSEJE</name>
<keyword evidence="2" id="KW-1185">Reference proteome</keyword>
<dbReference type="AlphaFoldDB" id="A0A5C4KXN1"/>
<proteinExistence type="predicted"/>
<dbReference type="Proteomes" id="UP000306272">
    <property type="component" value="Unassembled WGS sequence"/>
</dbReference>
<gene>
    <name evidence="1" type="ORF">FHG55_19965</name>
</gene>